<gene>
    <name evidence="3" type="ORF">C9I98_14665</name>
</gene>
<dbReference type="InterPro" id="IPR036291">
    <property type="entry name" value="NAD(P)-bd_dom_sf"/>
</dbReference>
<dbReference type="OrthoDB" id="5918124at2"/>
<reference evidence="3 4" key="1">
    <citation type="submission" date="2018-01" db="EMBL/GenBank/DDBJ databases">
        <title>Whole genome sequencing of Histamine producing bacteria.</title>
        <authorList>
            <person name="Butler K."/>
        </authorList>
    </citation>
    <scope>NUCLEOTIDE SEQUENCE [LARGE SCALE GENOMIC DNA]</scope>
    <source>
        <strain evidence="3 4">DSM 100436</strain>
    </source>
</reference>
<dbReference type="InterPro" id="IPR002347">
    <property type="entry name" value="SDR_fam"/>
</dbReference>
<comment type="similarity">
    <text evidence="1">Belongs to the short-chain dehydrogenases/reductases (SDR) family.</text>
</comment>
<dbReference type="Gene3D" id="3.40.50.720">
    <property type="entry name" value="NAD(P)-binding Rossmann-like Domain"/>
    <property type="match status" value="1"/>
</dbReference>
<keyword evidence="2" id="KW-0560">Oxidoreductase</keyword>
<dbReference type="PANTHER" id="PTHR43639">
    <property type="entry name" value="OXIDOREDUCTASE, SHORT-CHAIN DEHYDROGENASE/REDUCTASE FAMILY (AFU_ORTHOLOGUE AFUA_5G02870)"/>
    <property type="match status" value="1"/>
</dbReference>
<dbReference type="RefSeq" id="WP_036816813.1">
    <property type="nucleotide sequence ID" value="NZ_JGVO01000045.1"/>
</dbReference>
<sequence>MNIAQSVILVTAAGSPLGKAISMHFASLGAKLALVDVRQFELQQTLKACQAIGGHCQSYLIADQSEPSIATMIGNVHQHYGQIDVLVNCWLGSELPSLLSPTAVDQFSRSMAEEATSFFTFGKQTANYMREHECHGVIINLAINDGDGQNTINSGSKAMVSGLTQSWAKELAEFNIRVGGVVPLTINCPYQTQQCSNVISLPMQYEIVRSAEYIVANDYFNGRMIEAEVG</sequence>
<dbReference type="NCBIfam" id="NF006464">
    <property type="entry name" value="PRK08862.1"/>
    <property type="match status" value="1"/>
</dbReference>
<proteinExistence type="inferred from homology"/>
<dbReference type="PANTHER" id="PTHR43639:SF1">
    <property type="entry name" value="SHORT-CHAIN DEHYDROGENASE_REDUCTASE FAMILY PROTEIN"/>
    <property type="match status" value="1"/>
</dbReference>
<evidence type="ECO:0000313" key="3">
    <source>
        <dbReference type="EMBL" id="PSW18715.1"/>
    </source>
</evidence>
<protein>
    <submittedName>
        <fullName evidence="3">Short-chain dehydrogenase</fullName>
    </submittedName>
</protein>
<name>A0A2T3NR37_9GAMM</name>
<dbReference type="SUPFAM" id="SSF51735">
    <property type="entry name" value="NAD(P)-binding Rossmann-fold domains"/>
    <property type="match status" value="1"/>
</dbReference>
<dbReference type="CDD" id="cd05233">
    <property type="entry name" value="SDR_c"/>
    <property type="match status" value="1"/>
</dbReference>
<accession>A0A2T3NR37</accession>
<keyword evidence="4" id="KW-1185">Reference proteome</keyword>
<dbReference type="Pfam" id="PF00106">
    <property type="entry name" value="adh_short"/>
    <property type="match status" value="1"/>
</dbReference>
<evidence type="ECO:0000313" key="4">
    <source>
        <dbReference type="Proteomes" id="UP000241771"/>
    </source>
</evidence>
<dbReference type="EMBL" id="PYMA01000009">
    <property type="protein sequence ID" value="PSW18715.1"/>
    <property type="molecule type" value="Genomic_DNA"/>
</dbReference>
<dbReference type="PRINTS" id="PR00081">
    <property type="entry name" value="GDHRDH"/>
</dbReference>
<dbReference type="Proteomes" id="UP000241771">
    <property type="component" value="Unassembled WGS sequence"/>
</dbReference>
<evidence type="ECO:0000256" key="2">
    <source>
        <dbReference type="ARBA" id="ARBA00023002"/>
    </source>
</evidence>
<evidence type="ECO:0000256" key="1">
    <source>
        <dbReference type="ARBA" id="ARBA00006484"/>
    </source>
</evidence>
<dbReference type="AlphaFoldDB" id="A0A2T3NR37"/>
<comment type="caution">
    <text evidence="3">The sequence shown here is derived from an EMBL/GenBank/DDBJ whole genome shotgun (WGS) entry which is preliminary data.</text>
</comment>
<organism evidence="3 4">
    <name type="scientific">Photobacterium sanctipauli</name>
    <dbReference type="NCBI Taxonomy" id="1342794"/>
    <lineage>
        <taxon>Bacteria</taxon>
        <taxon>Pseudomonadati</taxon>
        <taxon>Pseudomonadota</taxon>
        <taxon>Gammaproteobacteria</taxon>
        <taxon>Vibrionales</taxon>
        <taxon>Vibrionaceae</taxon>
        <taxon>Photobacterium</taxon>
    </lineage>
</organism>
<dbReference type="GO" id="GO:0016491">
    <property type="term" value="F:oxidoreductase activity"/>
    <property type="evidence" value="ECO:0007669"/>
    <property type="project" value="UniProtKB-KW"/>
</dbReference>